<evidence type="ECO:0000313" key="2">
    <source>
        <dbReference type="Proteomes" id="UP001230220"/>
    </source>
</evidence>
<sequence>MPSGPVLSQEDKNRLRKKLRDDCEQHWITSGYKKTSIKVLCDNNNISIGTFYKLYPTKEDLFFETIDHVQNTLSDRFLATCKSNPSKEGFAKALSNLLREYDHKILLYNINSPDFQSFLSKLPDEMVSKLEFTSIEFFGEAIQSANLKLKIDEKKAYGVFSALLSTLYTKDLLTITCDYFDVFDFMVNNLIGEIFE</sequence>
<comment type="caution">
    <text evidence="1">The sequence shown here is derived from an EMBL/GenBank/DDBJ whole genome shotgun (WGS) entry which is preliminary data.</text>
</comment>
<dbReference type="PANTHER" id="PTHR43479">
    <property type="entry name" value="ACREF/ENVCD OPERON REPRESSOR-RELATED"/>
    <property type="match status" value="1"/>
</dbReference>
<dbReference type="SUPFAM" id="SSF46689">
    <property type="entry name" value="Homeodomain-like"/>
    <property type="match status" value="1"/>
</dbReference>
<accession>A0ABU0DYN2</accession>
<name>A0ABU0DYN2_9FIRM</name>
<dbReference type="InterPro" id="IPR050624">
    <property type="entry name" value="HTH-type_Tx_Regulator"/>
</dbReference>
<keyword evidence="2" id="KW-1185">Reference proteome</keyword>
<dbReference type="EMBL" id="JAUSUR010000001">
    <property type="protein sequence ID" value="MDQ0359740.1"/>
    <property type="molecule type" value="Genomic_DNA"/>
</dbReference>
<dbReference type="Proteomes" id="UP001230220">
    <property type="component" value="Unassembled WGS sequence"/>
</dbReference>
<organism evidence="1 2">
    <name type="scientific">Breznakia pachnodae</name>
    <dbReference type="NCBI Taxonomy" id="265178"/>
    <lineage>
        <taxon>Bacteria</taxon>
        <taxon>Bacillati</taxon>
        <taxon>Bacillota</taxon>
        <taxon>Erysipelotrichia</taxon>
        <taxon>Erysipelotrichales</taxon>
        <taxon>Erysipelotrichaceae</taxon>
        <taxon>Breznakia</taxon>
    </lineage>
</organism>
<gene>
    <name evidence="1" type="ORF">J2S15_000471</name>
</gene>
<protein>
    <submittedName>
        <fullName evidence="1">AcrR family transcriptional regulator</fullName>
    </submittedName>
</protein>
<dbReference type="PANTHER" id="PTHR43479:SF11">
    <property type="entry name" value="ACREF_ENVCD OPERON REPRESSOR-RELATED"/>
    <property type="match status" value="1"/>
</dbReference>
<dbReference type="InterPro" id="IPR009057">
    <property type="entry name" value="Homeodomain-like_sf"/>
</dbReference>
<dbReference type="RefSeq" id="WP_307405110.1">
    <property type="nucleotide sequence ID" value="NZ_JAUSUR010000001.1"/>
</dbReference>
<reference evidence="1 2" key="1">
    <citation type="submission" date="2023-07" db="EMBL/GenBank/DDBJ databases">
        <title>Genomic Encyclopedia of Type Strains, Phase IV (KMG-IV): sequencing the most valuable type-strain genomes for metagenomic binning, comparative biology and taxonomic classification.</title>
        <authorList>
            <person name="Goeker M."/>
        </authorList>
    </citation>
    <scope>NUCLEOTIDE SEQUENCE [LARGE SCALE GENOMIC DNA]</scope>
    <source>
        <strain evidence="1 2">DSM 16784</strain>
    </source>
</reference>
<evidence type="ECO:0000313" key="1">
    <source>
        <dbReference type="EMBL" id="MDQ0359740.1"/>
    </source>
</evidence>
<dbReference type="Gene3D" id="1.10.357.10">
    <property type="entry name" value="Tetracycline Repressor, domain 2"/>
    <property type="match status" value="1"/>
</dbReference>
<proteinExistence type="predicted"/>